<accession>A0A853DPJ6</accession>
<sequence length="197" mass="21366">MTSTAPLRRTGGRSARVLDAIYTAVGQLMGEGKPDRLTIPVVAERAGVNPTSIYRRWGDIDELLEEVAVAALTKDGDRAPDTGSLAGDLQAWARIVLEDIGTPKRTRYLRAMVAARDGLAPDCPCLAQRRVMATELIERTVARGERAPSVEQIIDHLVMPLYGRVLMGHPTDQSDADRLAADVLALAEREVARTAGR</sequence>
<evidence type="ECO:0000313" key="6">
    <source>
        <dbReference type="EMBL" id="NYJ76045.1"/>
    </source>
</evidence>
<dbReference type="AlphaFoldDB" id="A0A853DPJ6"/>
<name>A0A853DPJ6_9MICO</name>
<dbReference type="InterPro" id="IPR001647">
    <property type="entry name" value="HTH_TetR"/>
</dbReference>
<dbReference type="GO" id="GO:0003700">
    <property type="term" value="F:DNA-binding transcription factor activity"/>
    <property type="evidence" value="ECO:0007669"/>
    <property type="project" value="TreeGrafter"/>
</dbReference>
<dbReference type="InterPro" id="IPR050109">
    <property type="entry name" value="HTH-type_TetR-like_transc_reg"/>
</dbReference>
<dbReference type="PANTHER" id="PTHR30055">
    <property type="entry name" value="HTH-TYPE TRANSCRIPTIONAL REGULATOR RUTR"/>
    <property type="match status" value="1"/>
</dbReference>
<dbReference type="Pfam" id="PF00440">
    <property type="entry name" value="TetR_N"/>
    <property type="match status" value="1"/>
</dbReference>
<dbReference type="PROSITE" id="PS50977">
    <property type="entry name" value="HTH_TETR_2"/>
    <property type="match status" value="1"/>
</dbReference>
<proteinExistence type="predicted"/>
<dbReference type="GO" id="GO:0000976">
    <property type="term" value="F:transcription cis-regulatory region binding"/>
    <property type="evidence" value="ECO:0007669"/>
    <property type="project" value="TreeGrafter"/>
</dbReference>
<evidence type="ECO:0000256" key="2">
    <source>
        <dbReference type="ARBA" id="ARBA00023125"/>
    </source>
</evidence>
<keyword evidence="2 4" id="KW-0238">DNA-binding</keyword>
<dbReference type="Gene3D" id="1.10.10.60">
    <property type="entry name" value="Homeodomain-like"/>
    <property type="match status" value="1"/>
</dbReference>
<feature type="domain" description="HTH tetR-type" evidence="5">
    <location>
        <begin position="15"/>
        <end position="75"/>
    </location>
</feature>
<evidence type="ECO:0000256" key="3">
    <source>
        <dbReference type="ARBA" id="ARBA00023163"/>
    </source>
</evidence>
<dbReference type="InterPro" id="IPR011075">
    <property type="entry name" value="TetR_C"/>
</dbReference>
<organism evidence="6 7">
    <name type="scientific">Allobranchiibius huperziae</name>
    <dbReference type="NCBI Taxonomy" id="1874116"/>
    <lineage>
        <taxon>Bacteria</taxon>
        <taxon>Bacillati</taxon>
        <taxon>Actinomycetota</taxon>
        <taxon>Actinomycetes</taxon>
        <taxon>Micrococcales</taxon>
        <taxon>Dermacoccaceae</taxon>
        <taxon>Allobranchiibius</taxon>
    </lineage>
</organism>
<gene>
    <name evidence="6" type="ORF">HNR15_003008</name>
</gene>
<evidence type="ECO:0000313" key="7">
    <source>
        <dbReference type="Proteomes" id="UP000571817"/>
    </source>
</evidence>
<dbReference type="PANTHER" id="PTHR30055:SF148">
    <property type="entry name" value="TETR-FAMILY TRANSCRIPTIONAL REGULATOR"/>
    <property type="match status" value="1"/>
</dbReference>
<comment type="caution">
    <text evidence="6">The sequence shown here is derived from an EMBL/GenBank/DDBJ whole genome shotgun (WGS) entry which is preliminary data.</text>
</comment>
<keyword evidence="3" id="KW-0804">Transcription</keyword>
<dbReference type="EMBL" id="JACCFW010000001">
    <property type="protein sequence ID" value="NYJ76045.1"/>
    <property type="molecule type" value="Genomic_DNA"/>
</dbReference>
<evidence type="ECO:0000256" key="4">
    <source>
        <dbReference type="PROSITE-ProRule" id="PRU00335"/>
    </source>
</evidence>
<feature type="DNA-binding region" description="H-T-H motif" evidence="4">
    <location>
        <begin position="38"/>
        <end position="57"/>
    </location>
</feature>
<dbReference type="Gene3D" id="1.10.357.10">
    <property type="entry name" value="Tetracycline Repressor, domain 2"/>
    <property type="match status" value="1"/>
</dbReference>
<evidence type="ECO:0000259" key="5">
    <source>
        <dbReference type="PROSITE" id="PS50977"/>
    </source>
</evidence>
<keyword evidence="1" id="KW-0805">Transcription regulation</keyword>
<dbReference type="SUPFAM" id="SSF48498">
    <property type="entry name" value="Tetracyclin repressor-like, C-terminal domain"/>
    <property type="match status" value="1"/>
</dbReference>
<dbReference type="InterPro" id="IPR036271">
    <property type="entry name" value="Tet_transcr_reg_TetR-rel_C_sf"/>
</dbReference>
<evidence type="ECO:0000256" key="1">
    <source>
        <dbReference type="ARBA" id="ARBA00023015"/>
    </source>
</evidence>
<dbReference type="Proteomes" id="UP000571817">
    <property type="component" value="Unassembled WGS sequence"/>
</dbReference>
<dbReference type="InterPro" id="IPR009057">
    <property type="entry name" value="Homeodomain-like_sf"/>
</dbReference>
<protein>
    <submittedName>
        <fullName evidence="6">AcrR family transcriptional regulator</fullName>
    </submittedName>
</protein>
<dbReference type="RefSeq" id="WP_179483147.1">
    <property type="nucleotide sequence ID" value="NZ_JACCFW010000001.1"/>
</dbReference>
<keyword evidence="7" id="KW-1185">Reference proteome</keyword>
<dbReference type="SUPFAM" id="SSF46689">
    <property type="entry name" value="Homeodomain-like"/>
    <property type="match status" value="1"/>
</dbReference>
<reference evidence="6 7" key="1">
    <citation type="submission" date="2020-07" db="EMBL/GenBank/DDBJ databases">
        <title>Sequencing the genomes of 1000 actinobacteria strains.</title>
        <authorList>
            <person name="Klenk H.-P."/>
        </authorList>
    </citation>
    <scope>NUCLEOTIDE SEQUENCE [LARGE SCALE GENOMIC DNA]</scope>
    <source>
        <strain evidence="6 7">DSM 29531</strain>
    </source>
</reference>
<dbReference type="Pfam" id="PF16859">
    <property type="entry name" value="TetR_C_11"/>
    <property type="match status" value="1"/>
</dbReference>